<evidence type="ECO:0000256" key="5">
    <source>
        <dbReference type="ARBA" id="ARBA00022801"/>
    </source>
</evidence>
<evidence type="ECO:0000256" key="3">
    <source>
        <dbReference type="ARBA" id="ARBA00022722"/>
    </source>
</evidence>
<keyword evidence="5" id="KW-0378">Hydrolase</keyword>
<evidence type="ECO:0000256" key="2">
    <source>
        <dbReference type="ARBA" id="ARBA00022490"/>
    </source>
</evidence>
<dbReference type="PANTHER" id="PTHR28511:SF1">
    <property type="entry name" value="ENDONUCLEASE V"/>
    <property type="match status" value="1"/>
</dbReference>
<dbReference type="CDD" id="cd06559">
    <property type="entry name" value="Endonuclease_V"/>
    <property type="match status" value="1"/>
</dbReference>
<dbReference type="GO" id="GO:0016891">
    <property type="term" value="F:RNA endonuclease activity producing 5'-phosphomonoesters, hydrolytic mechanism"/>
    <property type="evidence" value="ECO:0007669"/>
    <property type="project" value="TreeGrafter"/>
</dbReference>
<dbReference type="Pfam" id="PF04493">
    <property type="entry name" value="Endonuclease_5"/>
    <property type="match status" value="1"/>
</dbReference>
<evidence type="ECO:0000256" key="1">
    <source>
        <dbReference type="ARBA" id="ARBA00004496"/>
    </source>
</evidence>
<organism evidence="6">
    <name type="scientific">Daucus carota subsp. sativus</name>
    <name type="common">Carrot</name>
    <dbReference type="NCBI Taxonomy" id="79200"/>
    <lineage>
        <taxon>Eukaryota</taxon>
        <taxon>Viridiplantae</taxon>
        <taxon>Streptophyta</taxon>
        <taxon>Embryophyta</taxon>
        <taxon>Tracheophyta</taxon>
        <taxon>Spermatophyta</taxon>
        <taxon>Magnoliopsida</taxon>
        <taxon>eudicotyledons</taxon>
        <taxon>Gunneridae</taxon>
        <taxon>Pentapetalae</taxon>
        <taxon>asterids</taxon>
        <taxon>campanulids</taxon>
        <taxon>Apiales</taxon>
        <taxon>Apiaceae</taxon>
        <taxon>Apioideae</taxon>
        <taxon>Scandiceae</taxon>
        <taxon>Daucinae</taxon>
        <taxon>Daucus</taxon>
        <taxon>Daucus sect. Daucus</taxon>
    </lineage>
</organism>
<name>A0A166FPF6_DAUCS</name>
<dbReference type="PANTHER" id="PTHR28511">
    <property type="entry name" value="ENDONUCLEASE V"/>
    <property type="match status" value="1"/>
</dbReference>
<evidence type="ECO:0000256" key="4">
    <source>
        <dbReference type="ARBA" id="ARBA00022759"/>
    </source>
</evidence>
<keyword evidence="4" id="KW-0255">Endonuclease</keyword>
<dbReference type="EMBL" id="LNRQ01000001">
    <property type="protein sequence ID" value="KZN08025.1"/>
    <property type="molecule type" value="Genomic_DNA"/>
</dbReference>
<comment type="caution">
    <text evidence="6">The sequence shown here is derived from an EMBL/GenBank/DDBJ whole genome shotgun (WGS) entry which is preliminary data.</text>
</comment>
<gene>
    <name evidence="6" type="ORF">DCAR_000694</name>
</gene>
<dbReference type="OMA" id="NACAHTL"/>
<protein>
    <recommendedName>
        <fullName evidence="7">Endonuclease V</fullName>
    </recommendedName>
</protein>
<dbReference type="GO" id="GO:0003727">
    <property type="term" value="F:single-stranded RNA binding"/>
    <property type="evidence" value="ECO:0007669"/>
    <property type="project" value="TreeGrafter"/>
</dbReference>
<dbReference type="InterPro" id="IPR007581">
    <property type="entry name" value="Endonuclease-V"/>
</dbReference>
<evidence type="ECO:0000313" key="6">
    <source>
        <dbReference type="EMBL" id="KZN08025.1"/>
    </source>
</evidence>
<comment type="subcellular location">
    <subcellularLocation>
        <location evidence="1">Cytoplasm</location>
    </subcellularLocation>
</comment>
<dbReference type="STRING" id="79200.A0A166FPF6"/>
<dbReference type="Gene3D" id="3.30.2170.10">
    <property type="entry name" value="archaeoglobus fulgidus dsm 4304 superfamily"/>
    <property type="match status" value="1"/>
</dbReference>
<dbReference type="AlphaFoldDB" id="A0A166FPF6"/>
<dbReference type="GO" id="GO:0005730">
    <property type="term" value="C:nucleolus"/>
    <property type="evidence" value="ECO:0007669"/>
    <property type="project" value="TreeGrafter"/>
</dbReference>
<evidence type="ECO:0008006" key="7">
    <source>
        <dbReference type="Google" id="ProtNLM"/>
    </source>
</evidence>
<keyword evidence="2" id="KW-0963">Cytoplasm</keyword>
<accession>A0A166FPF6</accession>
<keyword evidence="3" id="KW-0540">Nuclease</keyword>
<proteinExistence type="predicted"/>
<dbReference type="GO" id="GO:0005737">
    <property type="term" value="C:cytoplasm"/>
    <property type="evidence" value="ECO:0007669"/>
    <property type="project" value="UniProtKB-SubCell"/>
</dbReference>
<dbReference type="Gramene" id="KZN08025">
    <property type="protein sequence ID" value="KZN08025"/>
    <property type="gene ID" value="DCAR_000694"/>
</dbReference>
<dbReference type="GO" id="GO:0006281">
    <property type="term" value="P:DNA repair"/>
    <property type="evidence" value="ECO:0007669"/>
    <property type="project" value="InterPro"/>
</dbReference>
<sequence>MNSTTPELLNEWIEVQSKLKRKLVTEDDFTWKLASKMRGGDEGESCEVLKYVGGVDLSFSKEEQSVACATLVVLDLKSLEIVYQDSLVVRLSVPYVPGFLAFREAPVLLELLDKMKACSHPFYPQLLMVDGNGILHPQGKSLHLIKLSLYIPSRPSHHIELHHVDGLSKSMVRELFEMDGNSSQDIIPLVGDSGQTLGAALLSTRGSSKPIYVSIGHRISLAVAIDIVKLSCKYRVPETIRQADIKSRQHLHSCRSIH</sequence>
<reference evidence="6" key="1">
    <citation type="journal article" date="2016" name="Nat. Genet.">
        <title>A high-quality carrot genome assembly provides new insights into carotenoid accumulation and asterid genome evolution.</title>
        <authorList>
            <person name="Iorizzo M."/>
            <person name="Ellison S."/>
            <person name="Senalik D."/>
            <person name="Zeng P."/>
            <person name="Satapoomin P."/>
            <person name="Huang J."/>
            <person name="Bowman M."/>
            <person name="Iovene M."/>
            <person name="Sanseverino W."/>
            <person name="Cavagnaro P."/>
            <person name="Yildiz M."/>
            <person name="Macko-Podgorni A."/>
            <person name="Moranska E."/>
            <person name="Grzebelus E."/>
            <person name="Grzebelus D."/>
            <person name="Ashrafi H."/>
            <person name="Zheng Z."/>
            <person name="Cheng S."/>
            <person name="Spooner D."/>
            <person name="Van Deynze A."/>
            <person name="Simon P."/>
        </authorList>
    </citation>
    <scope>NUCLEOTIDE SEQUENCE [LARGE SCALE GENOMIC DNA]</scope>
    <source>
        <tissue evidence="6">Leaf</tissue>
    </source>
</reference>